<protein>
    <submittedName>
        <fullName evidence="2">Toluene tolerance, Ttg2 family protein</fullName>
    </submittedName>
</protein>
<dbReference type="InterPro" id="IPR008869">
    <property type="entry name" value="MlaC/ttg2D"/>
</dbReference>
<dbReference type="Gene3D" id="3.10.450.710">
    <property type="entry name" value="Tgt2/MlaC"/>
    <property type="match status" value="1"/>
</dbReference>
<dbReference type="PANTHER" id="PTHR36573">
    <property type="entry name" value="INTERMEMBRANE PHOSPHOLIPID TRANSPORT SYSTEM BINDING PROTEIN MLAC"/>
    <property type="match status" value="1"/>
</dbReference>
<evidence type="ECO:0000313" key="2">
    <source>
        <dbReference type="EMBL" id="SBV95292.1"/>
    </source>
</evidence>
<accession>A0A212J761</accession>
<dbReference type="PIRSF" id="PIRSF004649">
    <property type="entry name" value="MlaC"/>
    <property type="match status" value="1"/>
</dbReference>
<proteinExistence type="predicted"/>
<dbReference type="AlphaFoldDB" id="A0A212J761"/>
<sequence length="211" mass="23986">MIRRAAFFAALFLFVVAAAPAAFGAKSATDTIRQTVDNVLNIIKKPEMHDPAKKTALLKDVEEQIKTIFDFGEFSARTVGPKWRTFTPDQQRRFEDAFASLLRATYIEKLEGYSGEKVNFTGEIVSTKGDKVEVQSSIQMKDNKVIPVSYRLLDKNGLWKVYDVRIENVSLIENYRGQFKDLLLKGSAEDLIKQVEEKARTTKNENNTVKR</sequence>
<reference evidence="2" key="1">
    <citation type="submission" date="2016-04" db="EMBL/GenBank/DDBJ databases">
        <authorList>
            <person name="Evans L.H."/>
            <person name="Alamgir A."/>
            <person name="Owens N."/>
            <person name="Weber N.D."/>
            <person name="Virtaneva K."/>
            <person name="Barbian K."/>
            <person name="Babar A."/>
            <person name="Rosenke K."/>
        </authorList>
    </citation>
    <scope>NUCLEOTIDE SEQUENCE</scope>
    <source>
        <strain evidence="2">86</strain>
    </source>
</reference>
<dbReference type="Pfam" id="PF05494">
    <property type="entry name" value="MlaC"/>
    <property type="match status" value="1"/>
</dbReference>
<feature type="signal peptide" evidence="1">
    <location>
        <begin position="1"/>
        <end position="21"/>
    </location>
</feature>
<organism evidence="2">
    <name type="scientific">uncultured delta proteobacterium</name>
    <dbReference type="NCBI Taxonomy" id="34034"/>
    <lineage>
        <taxon>Bacteria</taxon>
        <taxon>Deltaproteobacteria</taxon>
        <taxon>environmental samples</taxon>
    </lineage>
</organism>
<dbReference type="PANTHER" id="PTHR36573:SF1">
    <property type="entry name" value="INTERMEMBRANE PHOSPHOLIPID TRANSPORT SYSTEM BINDING PROTEIN MLAC"/>
    <property type="match status" value="1"/>
</dbReference>
<keyword evidence="1" id="KW-0732">Signal</keyword>
<name>A0A212J761_9DELT</name>
<dbReference type="EMBL" id="FLUQ01000001">
    <property type="protein sequence ID" value="SBV95292.1"/>
    <property type="molecule type" value="Genomic_DNA"/>
</dbReference>
<dbReference type="InterPro" id="IPR042245">
    <property type="entry name" value="Tgt2/MlaC_sf"/>
</dbReference>
<gene>
    <name evidence="2" type="ORF">KL86DPRO_10844</name>
</gene>
<feature type="chain" id="PRO_5012035717" evidence="1">
    <location>
        <begin position="22"/>
        <end position="211"/>
    </location>
</feature>
<evidence type="ECO:0000256" key="1">
    <source>
        <dbReference type="SAM" id="SignalP"/>
    </source>
</evidence>